<feature type="transmembrane region" description="Helical" evidence="6">
    <location>
        <begin position="954"/>
        <end position="973"/>
    </location>
</feature>
<dbReference type="RefSeq" id="XP_024081180.1">
    <property type="nucleotide sequence ID" value="XM_024225412.1"/>
</dbReference>
<feature type="transmembrane region" description="Helical" evidence="6">
    <location>
        <begin position="461"/>
        <end position="482"/>
    </location>
</feature>
<accession>A0A8I6SEI7</accession>
<keyword evidence="4 6" id="KW-1133">Transmembrane helix</keyword>
<feature type="transmembrane region" description="Helical" evidence="6">
    <location>
        <begin position="1072"/>
        <end position="1093"/>
    </location>
</feature>
<keyword evidence="2" id="KW-0813">Transport</keyword>
<feature type="transmembrane region" description="Helical" evidence="6">
    <location>
        <begin position="871"/>
        <end position="896"/>
    </location>
</feature>
<feature type="transmembrane region" description="Helical" evidence="6">
    <location>
        <begin position="518"/>
        <end position="536"/>
    </location>
</feature>
<name>A0A8I6SEI7_CIMLE</name>
<dbReference type="InterPro" id="IPR036259">
    <property type="entry name" value="MFS_trans_sf"/>
</dbReference>
<dbReference type="Proteomes" id="UP000494040">
    <property type="component" value="Unassembled WGS sequence"/>
</dbReference>
<dbReference type="GO" id="GO:0016020">
    <property type="term" value="C:membrane"/>
    <property type="evidence" value="ECO:0007669"/>
    <property type="project" value="UniProtKB-SubCell"/>
</dbReference>
<dbReference type="PANTHER" id="PTHR23511:SF36">
    <property type="entry name" value="EG:BACR7A4.13 PROTEIN-RELATED"/>
    <property type="match status" value="1"/>
</dbReference>
<dbReference type="Gene3D" id="1.20.1250.20">
    <property type="entry name" value="MFS general substrate transporter like domains"/>
    <property type="match status" value="2"/>
</dbReference>
<feature type="transmembrane region" description="Helical" evidence="6">
    <location>
        <begin position="330"/>
        <end position="351"/>
    </location>
</feature>
<evidence type="ECO:0000313" key="8">
    <source>
        <dbReference type="EnsemblMetazoa" id="XP_024081180.1"/>
    </source>
</evidence>
<dbReference type="AlphaFoldDB" id="A0A8I6SEI7"/>
<dbReference type="SUPFAM" id="SSF103473">
    <property type="entry name" value="MFS general substrate transporter"/>
    <property type="match status" value="2"/>
</dbReference>
<dbReference type="KEGG" id="clec:106668294"/>
<feature type="transmembrane region" description="Helical" evidence="6">
    <location>
        <begin position="405"/>
        <end position="423"/>
    </location>
</feature>
<dbReference type="GeneID" id="106668294"/>
<comment type="subcellular location">
    <subcellularLocation>
        <location evidence="1">Membrane</location>
        <topology evidence="1">Multi-pass membrane protein</topology>
    </subcellularLocation>
</comment>
<sequence length="1097" mass="121796">MREKVEISHIELPEAKSGNALAYNKAVEDIRRCMKEESSSIGQESVDFETAISKAGYGKFNYFLLLIAVPASCSSAYVTGAVSFILPVAGCELGLSSFEKGLINCAPYAGMVLSAFFWGFLSDAFGRKHLLCYGFLLDAVMNLLSSLAPNFAIMFLFKFFSGVMVCGPYSIFMAYLSEVFLDKRRDMAVLLAGMFCAVGSIFQPIMAMVLIPLDIHIQLFGGFEVKSWRIFLMACGLPSLICGVCSICFVESPKFLMEHGRKEEALNVFQKIYTINTGLPQHTYPIHKLHDARRLSAIERSKEEKDFLTLLKDGVNQALVLLKPPYVRRVCFFFFIQFGSMACLNVLRLWLPQMFTLVEMQSEPNATLSDGRRDLGFCEVFVENANKPETSCNDLVMKPEVFLNMMWINAGTLLAHVVFIISVKYVGKKMIITATTILGATCVIMIPFFSTKFVVPLSSTFVAVLNITFFSVIGLVVATFPTKIRATSVSLTMMFGRIGVLSANLGIASIMYTQCDLIFYIIFATLMVIGVTSTLLSTTPIDNNAPTQKVKEQNCSKVGLKLFIFGMRRLSDFSDRYGTFQENDMSNQRNSNDKAVKLEEALILSGYGLYNYLAILGGGLSLFGGLGVVLILSYTLPATDCDMHLTPKDKGVLTSIAYTGMLFSSHLYGYLSDTYGRRKIVIYSNYSCALLSFLAMFSPNPYFLTVLWFTNGFIAGGLLTPAYVYISEFCAFDKRATSLLIASAIASLITTFLPGMAWVVMPLNFRIQTFYGVELTPWRIYIALLAIPSLLCNILMHFLLESPKYLLTRGQKQETLHVLRKMYSVNFRVPPHTYPVVDISLDDGDMVHEASQVGFIKDMWRQTVTLFSPPLLSSTILSCFLNLGLIGSYNVIMLWLPELISRMSIYSTDHEVYNATICQVFNYKDEIIVVVNKTMTSNTAYEVGEPCKMVVDEIIYLTTMGIGVCQFVFFGLMSILSNHFSRRGLIVSCLIIGAASYTVVTLMHAMALTTAGLALGVILLGAALPLALSIIVDFFPTHLRAMATCICMIFGRLGSSFGGQLFGILQENYCEYSYYGLSLILLGISALCFVIPLNKKN</sequence>
<proteinExistence type="predicted"/>
<keyword evidence="5 6" id="KW-0472">Membrane</keyword>
<feature type="transmembrane region" description="Helical" evidence="6">
    <location>
        <begin position="430"/>
        <end position="449"/>
    </location>
</feature>
<organism evidence="8 9">
    <name type="scientific">Cimex lectularius</name>
    <name type="common">Bed bug</name>
    <name type="synonym">Acanthia lectularia</name>
    <dbReference type="NCBI Taxonomy" id="79782"/>
    <lineage>
        <taxon>Eukaryota</taxon>
        <taxon>Metazoa</taxon>
        <taxon>Ecdysozoa</taxon>
        <taxon>Arthropoda</taxon>
        <taxon>Hexapoda</taxon>
        <taxon>Insecta</taxon>
        <taxon>Pterygota</taxon>
        <taxon>Neoptera</taxon>
        <taxon>Paraneoptera</taxon>
        <taxon>Hemiptera</taxon>
        <taxon>Heteroptera</taxon>
        <taxon>Panheteroptera</taxon>
        <taxon>Cimicomorpha</taxon>
        <taxon>Cimicidae</taxon>
        <taxon>Cimex</taxon>
    </lineage>
</organism>
<evidence type="ECO:0000313" key="9">
    <source>
        <dbReference type="Proteomes" id="UP000494040"/>
    </source>
</evidence>
<dbReference type="PROSITE" id="PS50850">
    <property type="entry name" value="MFS"/>
    <property type="match status" value="2"/>
</dbReference>
<feature type="transmembrane region" description="Helical" evidence="6">
    <location>
        <begin position="494"/>
        <end position="512"/>
    </location>
</feature>
<evidence type="ECO:0000256" key="3">
    <source>
        <dbReference type="ARBA" id="ARBA00022692"/>
    </source>
</evidence>
<dbReference type="PANTHER" id="PTHR23511">
    <property type="entry name" value="SYNAPTIC VESICLE GLYCOPROTEIN 2"/>
    <property type="match status" value="1"/>
</dbReference>
<keyword evidence="3 6" id="KW-0812">Transmembrane</keyword>
<dbReference type="EnsemblMetazoa" id="XM_024225412.1">
    <property type="protein sequence ID" value="XP_024081180.1"/>
    <property type="gene ID" value="LOC106668294"/>
</dbReference>
<feature type="transmembrane region" description="Helical" evidence="6">
    <location>
        <begin position="738"/>
        <end position="760"/>
    </location>
</feature>
<dbReference type="GO" id="GO:0022857">
    <property type="term" value="F:transmembrane transporter activity"/>
    <property type="evidence" value="ECO:0007669"/>
    <property type="project" value="InterPro"/>
</dbReference>
<feature type="transmembrane region" description="Helical" evidence="6">
    <location>
        <begin position="780"/>
        <end position="800"/>
    </location>
</feature>
<feature type="transmembrane region" description="Helical" evidence="6">
    <location>
        <begin position="1042"/>
        <end position="1066"/>
    </location>
</feature>
<dbReference type="InterPro" id="IPR020846">
    <property type="entry name" value="MFS_dom"/>
</dbReference>
<feature type="transmembrane region" description="Helical" evidence="6">
    <location>
        <begin position="609"/>
        <end position="632"/>
    </location>
</feature>
<feature type="transmembrane region" description="Helical" evidence="6">
    <location>
        <begin position="680"/>
        <end position="697"/>
    </location>
</feature>
<feature type="transmembrane region" description="Helical" evidence="6">
    <location>
        <begin position="652"/>
        <end position="671"/>
    </location>
</feature>
<feature type="transmembrane region" description="Helical" evidence="6">
    <location>
        <begin position="155"/>
        <end position="176"/>
    </location>
</feature>
<dbReference type="InterPro" id="IPR011701">
    <property type="entry name" value="MFS"/>
</dbReference>
<evidence type="ECO:0000256" key="1">
    <source>
        <dbReference type="ARBA" id="ARBA00004141"/>
    </source>
</evidence>
<feature type="transmembrane region" description="Helical" evidence="6">
    <location>
        <begin position="1013"/>
        <end position="1035"/>
    </location>
</feature>
<feature type="domain" description="Major facilitator superfamily (MFS) profile" evidence="7">
    <location>
        <begin position="64"/>
        <end position="542"/>
    </location>
</feature>
<protein>
    <recommendedName>
        <fullName evidence="7">Major facilitator superfamily (MFS) profile domain-containing protein</fullName>
    </recommendedName>
</protein>
<keyword evidence="9" id="KW-1185">Reference proteome</keyword>
<feature type="transmembrane region" description="Helical" evidence="6">
    <location>
        <begin position="101"/>
        <end position="121"/>
    </location>
</feature>
<dbReference type="Pfam" id="PF07690">
    <property type="entry name" value="MFS_1"/>
    <property type="match status" value="2"/>
</dbReference>
<evidence type="ECO:0000256" key="4">
    <source>
        <dbReference type="ARBA" id="ARBA00022989"/>
    </source>
</evidence>
<feature type="transmembrane region" description="Helical" evidence="6">
    <location>
        <begin position="230"/>
        <end position="250"/>
    </location>
</feature>
<feature type="domain" description="Major facilitator superfamily (MFS) profile" evidence="7">
    <location>
        <begin position="613"/>
        <end position="1095"/>
    </location>
</feature>
<evidence type="ECO:0000256" key="2">
    <source>
        <dbReference type="ARBA" id="ARBA00022448"/>
    </source>
</evidence>
<feature type="transmembrane region" description="Helical" evidence="6">
    <location>
        <begin position="703"/>
        <end position="726"/>
    </location>
</feature>
<evidence type="ECO:0000256" key="5">
    <source>
        <dbReference type="ARBA" id="ARBA00023136"/>
    </source>
</evidence>
<dbReference type="OMA" id="LALCCYV"/>
<evidence type="ECO:0000259" key="7">
    <source>
        <dbReference type="PROSITE" id="PS50850"/>
    </source>
</evidence>
<feature type="transmembrane region" description="Helical" evidence="6">
    <location>
        <begin position="985"/>
        <end position="1007"/>
    </location>
</feature>
<reference evidence="8" key="1">
    <citation type="submission" date="2022-01" db="UniProtKB">
        <authorList>
            <consortium name="EnsemblMetazoa"/>
        </authorList>
    </citation>
    <scope>IDENTIFICATION</scope>
</reference>
<dbReference type="OrthoDB" id="3936150at2759"/>
<evidence type="ECO:0000256" key="6">
    <source>
        <dbReference type="SAM" id="Phobius"/>
    </source>
</evidence>
<feature type="transmembrane region" description="Helical" evidence="6">
    <location>
        <begin position="188"/>
        <end position="210"/>
    </location>
</feature>
<feature type="transmembrane region" description="Helical" evidence="6">
    <location>
        <begin position="130"/>
        <end position="149"/>
    </location>
</feature>
<feature type="transmembrane region" description="Helical" evidence="6">
    <location>
        <begin position="62"/>
        <end position="89"/>
    </location>
</feature>